<keyword evidence="4 7" id="KW-0694">RNA-binding</keyword>
<evidence type="ECO:0000313" key="9">
    <source>
        <dbReference type="EMBL" id="KPI40383.1"/>
    </source>
</evidence>
<evidence type="ECO:0000313" key="10">
    <source>
        <dbReference type="Proteomes" id="UP000038010"/>
    </source>
</evidence>
<comment type="subcellular location">
    <subcellularLocation>
        <location evidence="1 7">Cytoplasm</location>
    </subcellularLocation>
</comment>
<dbReference type="GO" id="GO:0006614">
    <property type="term" value="P:SRP-dependent cotranslational protein targeting to membrane"/>
    <property type="evidence" value="ECO:0007669"/>
    <property type="project" value="UniProtKB-UniRule"/>
</dbReference>
<dbReference type="VEuPathDB" id="FungiDB:AB675_7733"/>
<dbReference type="GO" id="GO:0005786">
    <property type="term" value="C:signal recognition particle, endoplasmic reticulum targeting"/>
    <property type="evidence" value="ECO:0007669"/>
    <property type="project" value="UniProtKB-UniRule"/>
</dbReference>
<dbReference type="Pfam" id="PF02290">
    <property type="entry name" value="SRP14"/>
    <property type="match status" value="1"/>
</dbReference>
<feature type="region of interest" description="Disordered" evidence="8">
    <location>
        <begin position="116"/>
        <end position="139"/>
    </location>
</feature>
<dbReference type="InterPro" id="IPR003210">
    <property type="entry name" value="Signal_recog_particle_SRP14"/>
</dbReference>
<name>A0A0N1P0I1_9EURO</name>
<dbReference type="RefSeq" id="XP_018000346.1">
    <property type="nucleotide sequence ID" value="XM_018148123.1"/>
</dbReference>
<accession>A0A0N1P0I1</accession>
<comment type="subunit">
    <text evidence="7">Component of a fungal signal recognition particle (SRP) complex that consists of a 7SL RNA molecule (scR1) and at least six protein subunits: SRP72, SRP68, SRP54, SEC65, SRP21 and SRP14.</text>
</comment>
<dbReference type="GeneID" id="28740003"/>
<evidence type="ECO:0000256" key="8">
    <source>
        <dbReference type="SAM" id="MobiDB-lite"/>
    </source>
</evidence>
<organism evidence="9 10">
    <name type="scientific">Cyphellophora attinorum</name>
    <dbReference type="NCBI Taxonomy" id="1664694"/>
    <lineage>
        <taxon>Eukaryota</taxon>
        <taxon>Fungi</taxon>
        <taxon>Dikarya</taxon>
        <taxon>Ascomycota</taxon>
        <taxon>Pezizomycotina</taxon>
        <taxon>Eurotiomycetes</taxon>
        <taxon>Chaetothyriomycetidae</taxon>
        <taxon>Chaetothyriales</taxon>
        <taxon>Cyphellophoraceae</taxon>
        <taxon>Cyphellophora</taxon>
    </lineage>
</organism>
<keyword evidence="6 7" id="KW-0687">Ribonucleoprotein</keyword>
<comment type="similarity">
    <text evidence="2 7">Belongs to the SRP14 family.</text>
</comment>
<keyword evidence="5 7" id="KW-0733">Signal recognition particle</keyword>
<comment type="function">
    <text evidence="7">Component of the signal recognition particle (SRP) complex, a ribonucleoprotein complex that mediates the cotranslational targeting of secretory and membrane proteins to the endoplasmic reticulum (ER).</text>
</comment>
<gene>
    <name evidence="9" type="ORF">AB675_7733</name>
</gene>
<dbReference type="OrthoDB" id="19209at2759"/>
<evidence type="ECO:0000256" key="5">
    <source>
        <dbReference type="ARBA" id="ARBA00023135"/>
    </source>
</evidence>
<dbReference type="AlphaFoldDB" id="A0A0N1P0I1"/>
<reference evidence="9 10" key="1">
    <citation type="submission" date="2015-06" db="EMBL/GenBank/DDBJ databases">
        <title>Draft genome of the ant-associated black yeast Phialophora attae CBS 131958.</title>
        <authorList>
            <person name="Moreno L.F."/>
            <person name="Stielow B.J."/>
            <person name="de Hoog S."/>
            <person name="Vicente V.A."/>
            <person name="Weiss V.A."/>
            <person name="de Vries M."/>
            <person name="Cruz L.M."/>
            <person name="Souza E.M."/>
        </authorList>
    </citation>
    <scope>NUCLEOTIDE SEQUENCE [LARGE SCALE GENOMIC DNA]</scope>
    <source>
        <strain evidence="9 10">CBS 131958</strain>
    </source>
</reference>
<evidence type="ECO:0000256" key="1">
    <source>
        <dbReference type="ARBA" id="ARBA00004496"/>
    </source>
</evidence>
<dbReference type="InterPro" id="IPR009018">
    <property type="entry name" value="Signal_recog_particle_SRP9/14"/>
</dbReference>
<evidence type="ECO:0000256" key="4">
    <source>
        <dbReference type="ARBA" id="ARBA00022884"/>
    </source>
</evidence>
<dbReference type="STRING" id="1664694.A0A0N1P0I1"/>
<keyword evidence="3 7" id="KW-0963">Cytoplasm</keyword>
<dbReference type="Gene3D" id="3.30.720.10">
    <property type="entry name" value="Signal recognition particle alu RNA binding heterodimer, srp9/1"/>
    <property type="match status" value="1"/>
</dbReference>
<keyword evidence="10" id="KW-1185">Reference proteome</keyword>
<protein>
    <recommendedName>
        <fullName evidence="7">Signal recognition particle subunit SRP14</fullName>
    </recommendedName>
    <alternativeName>
        <fullName evidence="7">Signal recognition particle 14 kDa protein</fullName>
    </alternativeName>
</protein>
<proteinExistence type="inferred from homology"/>
<evidence type="ECO:0000256" key="3">
    <source>
        <dbReference type="ARBA" id="ARBA00022490"/>
    </source>
</evidence>
<evidence type="ECO:0000256" key="2">
    <source>
        <dbReference type="ARBA" id="ARBA00010349"/>
    </source>
</evidence>
<dbReference type="SUPFAM" id="SSF54762">
    <property type="entry name" value="Signal recognition particle alu RNA binding heterodimer, SRP9/14"/>
    <property type="match status" value="1"/>
</dbReference>
<sequence length="139" mass="14836">MAPSSETPRLTPSDFLAQLTTLFTSTTTANHGSVFLTQKALFGAPSPDTDTAMTSDTSAAPKILVRATNGAATPKTHHTKTQARKLEGKKVKISTVIEASEAEEFFAKLAETCKTSMTGLRKRERKPKKKGGKKKAGGK</sequence>
<evidence type="ECO:0000256" key="7">
    <source>
        <dbReference type="RuleBase" id="RU368100"/>
    </source>
</evidence>
<dbReference type="Proteomes" id="UP000038010">
    <property type="component" value="Unassembled WGS sequence"/>
</dbReference>
<feature type="compositionally biased region" description="Basic residues" evidence="8">
    <location>
        <begin position="120"/>
        <end position="139"/>
    </location>
</feature>
<dbReference type="EMBL" id="LFJN01000012">
    <property type="protein sequence ID" value="KPI40383.1"/>
    <property type="molecule type" value="Genomic_DNA"/>
</dbReference>
<dbReference type="GO" id="GO:0008312">
    <property type="term" value="F:7S RNA binding"/>
    <property type="evidence" value="ECO:0007669"/>
    <property type="project" value="UniProtKB-UniRule"/>
</dbReference>
<evidence type="ECO:0000256" key="6">
    <source>
        <dbReference type="ARBA" id="ARBA00023274"/>
    </source>
</evidence>
<dbReference type="GO" id="GO:0030942">
    <property type="term" value="F:endoplasmic reticulum signal peptide binding"/>
    <property type="evidence" value="ECO:0007669"/>
    <property type="project" value="UniProtKB-UniRule"/>
</dbReference>
<dbReference type="PANTHER" id="PTHR12013">
    <property type="entry name" value="SIGNAL RECOGNITION PARTICLE 14 KD PROTEIN"/>
    <property type="match status" value="1"/>
</dbReference>
<comment type="caution">
    <text evidence="9">The sequence shown here is derived from an EMBL/GenBank/DDBJ whole genome shotgun (WGS) entry which is preliminary data.</text>
</comment>